<reference evidence="4" key="1">
    <citation type="submission" date="2021-06" db="EMBL/GenBank/DDBJ databases">
        <authorList>
            <person name="Kallberg Y."/>
            <person name="Tangrot J."/>
            <person name="Rosling A."/>
        </authorList>
    </citation>
    <scope>NUCLEOTIDE SEQUENCE</scope>
    <source>
        <strain evidence="4">BR232B</strain>
    </source>
</reference>
<evidence type="ECO:0000313" key="4">
    <source>
        <dbReference type="EMBL" id="CAG8462280.1"/>
    </source>
</evidence>
<feature type="transmembrane region" description="Helical" evidence="2">
    <location>
        <begin position="62"/>
        <end position="82"/>
    </location>
</feature>
<dbReference type="Pfam" id="PF05057">
    <property type="entry name" value="DUF676"/>
    <property type="match status" value="1"/>
</dbReference>
<dbReference type="OrthoDB" id="202545at2759"/>
<dbReference type="SUPFAM" id="SSF53474">
    <property type="entry name" value="alpha/beta-Hydrolases"/>
    <property type="match status" value="1"/>
</dbReference>
<feature type="domain" description="DUF676" evidence="3">
    <location>
        <begin position="159"/>
        <end position="226"/>
    </location>
</feature>
<name>A0A9N8VPH9_9GLOM</name>
<evidence type="ECO:0000259" key="3">
    <source>
        <dbReference type="Pfam" id="PF05057"/>
    </source>
</evidence>
<sequence>MENPWILFNKDLYWVLWSNLHDVIFEFVIRNSILAIRFDPVTDPGAPTSEINLSYSKNRLSVLRQLLVTLLTLPIFIAYPLVRFKALEKEIIRKPSPGLTAYPDERWFYINGVITDVGWLDQNCKYLEKRFGRGVVGILNRSYGAFWDLVESVLQRSFDIETISVRWAAWNILPSLRDDNIKTVRLIAHSQGAIIAHLAIKKLYTELSCTGEQDYLKKLEVYTFANAARDFLNPGNLIRRIEHYANSQDPVCKIGVLARLDSDRFQGKVFINEKRNKGKGHFFNSFYSLVESDYIPARSSSDIPTLLQMPGHVSNLPIQID</sequence>
<evidence type="ECO:0000256" key="2">
    <source>
        <dbReference type="SAM" id="Phobius"/>
    </source>
</evidence>
<dbReference type="EMBL" id="CAJVPI010000033">
    <property type="protein sequence ID" value="CAG8462280.1"/>
    <property type="molecule type" value="Genomic_DNA"/>
</dbReference>
<organism evidence="4 5">
    <name type="scientific">Paraglomus brasilianum</name>
    <dbReference type="NCBI Taxonomy" id="144538"/>
    <lineage>
        <taxon>Eukaryota</taxon>
        <taxon>Fungi</taxon>
        <taxon>Fungi incertae sedis</taxon>
        <taxon>Mucoromycota</taxon>
        <taxon>Glomeromycotina</taxon>
        <taxon>Glomeromycetes</taxon>
        <taxon>Paraglomerales</taxon>
        <taxon>Paraglomeraceae</taxon>
        <taxon>Paraglomus</taxon>
    </lineage>
</organism>
<evidence type="ECO:0000313" key="5">
    <source>
        <dbReference type="Proteomes" id="UP000789739"/>
    </source>
</evidence>
<dbReference type="InterPro" id="IPR007751">
    <property type="entry name" value="DUF676_lipase-like"/>
</dbReference>
<keyword evidence="2" id="KW-0472">Membrane</keyword>
<accession>A0A9N8VPH9</accession>
<dbReference type="PANTHER" id="PTHR42044">
    <property type="entry name" value="DUF676 DOMAIN-CONTAINING PROTEIN-RELATED"/>
    <property type="match status" value="1"/>
</dbReference>
<keyword evidence="5" id="KW-1185">Reference proteome</keyword>
<keyword evidence="2" id="KW-0812">Transmembrane</keyword>
<keyword evidence="2" id="KW-1133">Transmembrane helix</keyword>
<proteinExistence type="inferred from homology"/>
<evidence type="ECO:0000256" key="1">
    <source>
        <dbReference type="ARBA" id="ARBA00007920"/>
    </source>
</evidence>
<gene>
    <name evidence="4" type="ORF">PBRASI_LOCUS650</name>
</gene>
<dbReference type="Proteomes" id="UP000789739">
    <property type="component" value="Unassembled WGS sequence"/>
</dbReference>
<dbReference type="AlphaFoldDB" id="A0A9N8VPH9"/>
<comment type="caution">
    <text evidence="4">The sequence shown here is derived from an EMBL/GenBank/DDBJ whole genome shotgun (WGS) entry which is preliminary data.</text>
</comment>
<protein>
    <submittedName>
        <fullName evidence="4">2255_t:CDS:1</fullName>
    </submittedName>
</protein>
<comment type="similarity">
    <text evidence="1">Belongs to the putative lipase ROG1 family.</text>
</comment>
<dbReference type="InterPro" id="IPR029058">
    <property type="entry name" value="AB_hydrolase_fold"/>
</dbReference>
<dbReference type="PANTHER" id="PTHR42044:SF2">
    <property type="entry name" value="DUF676 DOMAIN-CONTAINING PROTEIN"/>
    <property type="match status" value="1"/>
</dbReference>